<dbReference type="Pfam" id="PF01019">
    <property type="entry name" value="G_glu_transpept"/>
    <property type="match status" value="1"/>
</dbReference>
<organism evidence="10 11">
    <name type="scientific">Candida verbasci</name>
    <dbReference type="NCBI Taxonomy" id="1227364"/>
    <lineage>
        <taxon>Eukaryota</taxon>
        <taxon>Fungi</taxon>
        <taxon>Dikarya</taxon>
        <taxon>Ascomycota</taxon>
        <taxon>Saccharomycotina</taxon>
        <taxon>Pichiomycetes</taxon>
        <taxon>Debaryomycetaceae</taxon>
        <taxon>Candida/Lodderomyces clade</taxon>
        <taxon>Candida</taxon>
    </lineage>
</organism>
<protein>
    <recommendedName>
        <fullName evidence="8">Glutathione hydrolase</fullName>
        <ecNumber evidence="8">2.3.2.2</ecNumber>
        <ecNumber evidence="8">3.4.19.13</ecNumber>
    </recommendedName>
    <alternativeName>
        <fullName evidence="8">Gamma-glutamyltransferase</fullName>
    </alternativeName>
    <alternativeName>
        <fullName evidence="8">Gamma-glutamyltranspeptidase</fullName>
    </alternativeName>
</protein>
<dbReference type="InterPro" id="IPR000101">
    <property type="entry name" value="GGT_peptidase"/>
</dbReference>
<accession>A0A9W4TYS3</accession>
<feature type="transmembrane region" description="Helical" evidence="9">
    <location>
        <begin position="12"/>
        <end position="33"/>
    </location>
</feature>
<dbReference type="GO" id="GO:0005886">
    <property type="term" value="C:plasma membrane"/>
    <property type="evidence" value="ECO:0007669"/>
    <property type="project" value="TreeGrafter"/>
</dbReference>
<evidence type="ECO:0000313" key="10">
    <source>
        <dbReference type="EMBL" id="CAI5758785.1"/>
    </source>
</evidence>
<dbReference type="PRINTS" id="PR01210">
    <property type="entry name" value="GGTRANSPTASE"/>
</dbReference>
<dbReference type="PANTHER" id="PTHR11686">
    <property type="entry name" value="GAMMA GLUTAMYL TRANSPEPTIDASE"/>
    <property type="match status" value="1"/>
</dbReference>
<evidence type="ECO:0000256" key="7">
    <source>
        <dbReference type="PIRSR" id="PIRSR600101-2"/>
    </source>
</evidence>
<feature type="active site" description="Nucleophile" evidence="6">
    <location>
        <position position="425"/>
    </location>
</feature>
<feature type="binding site" evidence="7">
    <location>
        <position position="147"/>
    </location>
    <ligand>
        <name>L-glutamate</name>
        <dbReference type="ChEBI" id="CHEBI:29985"/>
    </ligand>
</feature>
<keyword evidence="9" id="KW-0472">Membrane</keyword>
<comment type="similarity">
    <text evidence="4">Belongs to the gamma-glutamyltransferase family.</text>
</comment>
<comment type="catalytic activity">
    <reaction evidence="2 8">
        <text>glutathione + H2O = L-cysteinylglycine + L-glutamate</text>
        <dbReference type="Rhea" id="RHEA:28807"/>
        <dbReference type="ChEBI" id="CHEBI:15377"/>
        <dbReference type="ChEBI" id="CHEBI:29985"/>
        <dbReference type="ChEBI" id="CHEBI:57925"/>
        <dbReference type="ChEBI" id="CHEBI:61694"/>
        <dbReference type="EC" id="3.4.19.13"/>
    </reaction>
</comment>
<dbReference type="InterPro" id="IPR043138">
    <property type="entry name" value="GGT_lsub"/>
</dbReference>
<proteinExistence type="inferred from homology"/>
<dbReference type="GO" id="GO:0036374">
    <property type="term" value="F:glutathione hydrolase activity"/>
    <property type="evidence" value="ECO:0007669"/>
    <property type="project" value="UniProtKB-UniRule"/>
</dbReference>
<dbReference type="Gene3D" id="3.60.20.40">
    <property type="match status" value="1"/>
</dbReference>
<comment type="pathway">
    <text evidence="3 8">Sulfur metabolism; glutathione metabolism.</text>
</comment>
<gene>
    <name evidence="10" type="ORF">CANVERA_P3297</name>
</gene>
<feature type="binding site" evidence="7">
    <location>
        <begin position="443"/>
        <end position="445"/>
    </location>
    <ligand>
        <name>L-glutamate</name>
        <dbReference type="ChEBI" id="CHEBI:29985"/>
    </ligand>
</feature>
<dbReference type="EC" id="2.3.2.2" evidence="8"/>
<evidence type="ECO:0000256" key="8">
    <source>
        <dbReference type="RuleBase" id="RU368068"/>
    </source>
</evidence>
<feature type="binding site" evidence="7">
    <location>
        <position position="516"/>
    </location>
    <ligand>
        <name>L-glutamate</name>
        <dbReference type="ChEBI" id="CHEBI:29985"/>
    </ligand>
</feature>
<dbReference type="FunFam" id="3.60.20.40:FF:000001">
    <property type="entry name" value="Gamma-glutamyltranspeptidase 1"/>
    <property type="match status" value="1"/>
</dbReference>
<evidence type="ECO:0000256" key="9">
    <source>
        <dbReference type="SAM" id="Phobius"/>
    </source>
</evidence>
<keyword evidence="11" id="KW-1185">Reference proteome</keyword>
<keyword evidence="9" id="KW-1133">Transmembrane helix</keyword>
<evidence type="ECO:0000256" key="3">
    <source>
        <dbReference type="ARBA" id="ARBA00005115"/>
    </source>
</evidence>
<sequence length="617" mass="68419">MVKQEHQKTRKLLMTILVLIPTFILIAISLYNYNQHSFFRVNISNLSRSDPYLSIQIDDPLSDKIGQPTLKPNKDHLHIGSTAMVSSDVPICSTMGKNILLNGGNAADAAVTVALCIGSINSHSSGIGGGAFILSKHGDDIISIDAREMAPINSDKEMYDNAIYSKIGGLAIAVPGELKGLYELFQLHGSGNLSWKELIQPVIELNEKGWKCSRIFEAVTAKEHDLVLSKVPLLKSLWDDFLYSKNGQPVQEGDWLNRKNYANTLMMIANNGSSDIFYDPEGPIVRSLIQTVRNWGGVIVPKDFENYHTVIEKALSLDIGNYTIYTSNGVSSGLSLLGGLKFFSRIFNKSDSDYLYSHKLIESFKWLSSIRTRLGDSSDQSKNIDHYLSDQWIDDIFEQGNYSDSHTFEYPNYNPLYCFKNITGTSHFSIVDKDNNAVSLTTTINLLFGSLIIDKTTGIILNDQMDDFATNFSNAFNLTPSMYNGIIPGKRPLSSTAPTIILKDGIVDFVIGAAGGSRITTAILQAIIRIYYIGFNLLDAIAFPRLHHQLIPQGIMCENLTVYNEEIKGIEKELSSMGHDFIETGSLTAMNGIKRAKDGSLHGVADYWRKRGEADGY</sequence>
<dbReference type="EMBL" id="CANTUO010000003">
    <property type="protein sequence ID" value="CAI5758785.1"/>
    <property type="molecule type" value="Genomic_DNA"/>
</dbReference>
<feature type="binding site" evidence="7">
    <location>
        <position position="467"/>
    </location>
    <ligand>
        <name>L-glutamate</name>
        <dbReference type="ChEBI" id="CHEBI:29985"/>
    </ligand>
</feature>
<comment type="catalytic activity">
    <reaction evidence="5 8">
        <text>an N-terminal (5-L-glutamyl)-[peptide] + an alpha-amino acid = 5-L-glutamyl amino acid + an N-terminal L-alpha-aminoacyl-[peptide]</text>
        <dbReference type="Rhea" id="RHEA:23904"/>
        <dbReference type="Rhea" id="RHEA-COMP:9780"/>
        <dbReference type="Rhea" id="RHEA-COMP:9795"/>
        <dbReference type="ChEBI" id="CHEBI:77644"/>
        <dbReference type="ChEBI" id="CHEBI:78597"/>
        <dbReference type="ChEBI" id="CHEBI:78599"/>
        <dbReference type="ChEBI" id="CHEBI:78608"/>
        <dbReference type="EC" id="2.3.2.2"/>
    </reaction>
</comment>
<comment type="caution">
    <text evidence="10">The sequence shown here is derived from an EMBL/GenBank/DDBJ whole genome shotgun (WGS) entry which is preliminary data.</text>
</comment>
<evidence type="ECO:0000313" key="11">
    <source>
        <dbReference type="Proteomes" id="UP001152885"/>
    </source>
</evidence>
<dbReference type="InterPro" id="IPR043137">
    <property type="entry name" value="GGT_ssub_C"/>
</dbReference>
<evidence type="ECO:0000256" key="4">
    <source>
        <dbReference type="ARBA" id="ARBA00009381"/>
    </source>
</evidence>
<dbReference type="Gene3D" id="1.10.246.130">
    <property type="match status" value="1"/>
</dbReference>
<dbReference type="OrthoDB" id="1081007at2759"/>
<dbReference type="SUPFAM" id="SSF56235">
    <property type="entry name" value="N-terminal nucleophile aminohydrolases (Ntn hydrolases)"/>
    <property type="match status" value="1"/>
</dbReference>
<dbReference type="Proteomes" id="UP001152885">
    <property type="component" value="Unassembled WGS sequence"/>
</dbReference>
<evidence type="ECO:0000256" key="5">
    <source>
        <dbReference type="ARBA" id="ARBA00047417"/>
    </source>
</evidence>
<dbReference type="AlphaFoldDB" id="A0A9W4TYS3"/>
<keyword evidence="8" id="KW-0012">Acyltransferase</keyword>
<dbReference type="InterPro" id="IPR029055">
    <property type="entry name" value="Ntn_hydrolases_N"/>
</dbReference>
<comment type="function">
    <text evidence="8">Cleaves the gamma-glutamyl peptide bond of glutathione and glutathione conjugates.</text>
</comment>
<evidence type="ECO:0000256" key="1">
    <source>
        <dbReference type="ARBA" id="ARBA00001049"/>
    </source>
</evidence>
<keyword evidence="9" id="KW-0812">Transmembrane</keyword>
<dbReference type="GO" id="GO:0006751">
    <property type="term" value="P:glutathione catabolic process"/>
    <property type="evidence" value="ECO:0007669"/>
    <property type="project" value="UniProtKB-UniRule"/>
</dbReference>
<dbReference type="GO" id="GO:0000324">
    <property type="term" value="C:fungal-type vacuole"/>
    <property type="evidence" value="ECO:0007669"/>
    <property type="project" value="TreeGrafter"/>
</dbReference>
<name>A0A9W4TYS3_9ASCO</name>
<dbReference type="NCBIfam" id="TIGR00066">
    <property type="entry name" value="g_glut_trans"/>
    <property type="match status" value="1"/>
</dbReference>
<feature type="binding site" evidence="7">
    <location>
        <begin position="494"/>
        <end position="495"/>
    </location>
    <ligand>
        <name>L-glutamate</name>
        <dbReference type="ChEBI" id="CHEBI:29985"/>
    </ligand>
</feature>
<evidence type="ECO:0000256" key="2">
    <source>
        <dbReference type="ARBA" id="ARBA00001089"/>
    </source>
</evidence>
<keyword evidence="8" id="KW-0378">Hydrolase</keyword>
<comment type="catalytic activity">
    <reaction evidence="1 8">
        <text>an S-substituted glutathione + H2O = an S-substituted L-cysteinylglycine + L-glutamate</text>
        <dbReference type="Rhea" id="RHEA:59468"/>
        <dbReference type="ChEBI" id="CHEBI:15377"/>
        <dbReference type="ChEBI" id="CHEBI:29985"/>
        <dbReference type="ChEBI" id="CHEBI:90779"/>
        <dbReference type="ChEBI" id="CHEBI:143103"/>
        <dbReference type="EC" id="3.4.19.13"/>
    </reaction>
</comment>
<dbReference type="GO" id="GO:0103068">
    <property type="term" value="F:leukotriene C4 gamma-glutamyl transferase activity"/>
    <property type="evidence" value="ECO:0007669"/>
    <property type="project" value="UniProtKB-EC"/>
</dbReference>
<dbReference type="PANTHER" id="PTHR11686:SF9">
    <property type="entry name" value="RE13973P"/>
    <property type="match status" value="1"/>
</dbReference>
<evidence type="ECO:0000256" key="6">
    <source>
        <dbReference type="PIRSR" id="PIRSR600101-1"/>
    </source>
</evidence>
<dbReference type="EC" id="3.4.19.13" evidence="8"/>
<keyword evidence="8" id="KW-0808">Transferase</keyword>
<reference evidence="10" key="1">
    <citation type="submission" date="2022-12" db="EMBL/GenBank/DDBJ databases">
        <authorList>
            <person name="Brejova B."/>
        </authorList>
    </citation>
    <scope>NUCLEOTIDE SEQUENCE</scope>
</reference>